<proteinExistence type="predicted"/>
<evidence type="ECO:0000313" key="2">
    <source>
        <dbReference type="EMBL" id="KAK2849015.1"/>
    </source>
</evidence>
<dbReference type="EMBL" id="JAUPFM010000006">
    <property type="protein sequence ID" value="KAK2849015.1"/>
    <property type="molecule type" value="Genomic_DNA"/>
</dbReference>
<protein>
    <submittedName>
        <fullName evidence="2">Uncharacterized protein</fullName>
    </submittedName>
</protein>
<evidence type="ECO:0000313" key="3">
    <source>
        <dbReference type="Proteomes" id="UP001187415"/>
    </source>
</evidence>
<keyword evidence="3" id="KW-1185">Reference proteome</keyword>
<evidence type="ECO:0000256" key="1">
    <source>
        <dbReference type="SAM" id="MobiDB-lite"/>
    </source>
</evidence>
<gene>
    <name evidence="2" type="ORF">Q5P01_008849</name>
</gene>
<feature type="region of interest" description="Disordered" evidence="1">
    <location>
        <begin position="1"/>
        <end position="29"/>
    </location>
</feature>
<organism evidence="2 3">
    <name type="scientific">Channa striata</name>
    <name type="common">Snakehead murrel</name>
    <name type="synonym">Ophicephalus striatus</name>
    <dbReference type="NCBI Taxonomy" id="64152"/>
    <lineage>
        <taxon>Eukaryota</taxon>
        <taxon>Metazoa</taxon>
        <taxon>Chordata</taxon>
        <taxon>Craniata</taxon>
        <taxon>Vertebrata</taxon>
        <taxon>Euteleostomi</taxon>
        <taxon>Actinopterygii</taxon>
        <taxon>Neopterygii</taxon>
        <taxon>Teleostei</taxon>
        <taxon>Neoteleostei</taxon>
        <taxon>Acanthomorphata</taxon>
        <taxon>Anabantaria</taxon>
        <taxon>Anabantiformes</taxon>
        <taxon>Channoidei</taxon>
        <taxon>Channidae</taxon>
        <taxon>Channa</taxon>
    </lineage>
</organism>
<sequence>MDEQETQWKTNLSPGGAKSSGGTETPVKITSSVEEEFFRPIKPSVWRKPETFIASSTRLENCRNLRLQNVL</sequence>
<dbReference type="AlphaFoldDB" id="A0AA88N2T3"/>
<name>A0AA88N2T3_CHASR</name>
<reference evidence="2" key="1">
    <citation type="submission" date="2023-07" db="EMBL/GenBank/DDBJ databases">
        <title>Chromosome-level Genome Assembly of Striped Snakehead (Channa striata).</title>
        <authorList>
            <person name="Liu H."/>
        </authorList>
    </citation>
    <scope>NUCLEOTIDE SEQUENCE</scope>
    <source>
        <strain evidence="2">Gz</strain>
        <tissue evidence="2">Muscle</tissue>
    </source>
</reference>
<accession>A0AA88N2T3</accession>
<dbReference type="Proteomes" id="UP001187415">
    <property type="component" value="Unassembled WGS sequence"/>
</dbReference>
<feature type="compositionally biased region" description="Polar residues" evidence="1">
    <location>
        <begin position="20"/>
        <end position="29"/>
    </location>
</feature>
<comment type="caution">
    <text evidence="2">The sequence shown here is derived from an EMBL/GenBank/DDBJ whole genome shotgun (WGS) entry which is preliminary data.</text>
</comment>